<comment type="caution">
    <text evidence="1">The sequence shown here is derived from an EMBL/GenBank/DDBJ whole genome shotgun (WGS) entry which is preliminary data.</text>
</comment>
<name>A0AAJ1X1G7_9HYPH</name>
<evidence type="ECO:0000313" key="1">
    <source>
        <dbReference type="EMBL" id="MDQ0547483.1"/>
    </source>
</evidence>
<accession>A0AAJ1X1G7</accession>
<proteinExistence type="predicted"/>
<dbReference type="Proteomes" id="UP001223420">
    <property type="component" value="Unassembled WGS sequence"/>
</dbReference>
<dbReference type="AlphaFoldDB" id="A0AAJ1X1G7"/>
<evidence type="ECO:0000313" key="2">
    <source>
        <dbReference type="Proteomes" id="UP001223420"/>
    </source>
</evidence>
<organism evidence="1 2">
    <name type="scientific">Methylobacterium brachiatum</name>
    <dbReference type="NCBI Taxonomy" id="269660"/>
    <lineage>
        <taxon>Bacteria</taxon>
        <taxon>Pseudomonadati</taxon>
        <taxon>Pseudomonadota</taxon>
        <taxon>Alphaproteobacteria</taxon>
        <taxon>Hyphomicrobiales</taxon>
        <taxon>Methylobacteriaceae</taxon>
        <taxon>Methylobacterium</taxon>
    </lineage>
</organism>
<dbReference type="RefSeq" id="WP_230368492.1">
    <property type="nucleotide sequence ID" value="NZ_JAJALK010000031.1"/>
</dbReference>
<reference evidence="1" key="1">
    <citation type="submission" date="2023-07" db="EMBL/GenBank/DDBJ databases">
        <title>Genomic Encyclopedia of Type Strains, Phase IV (KMG-IV): sequencing the most valuable type-strain genomes for metagenomic binning, comparative biology and taxonomic classification.</title>
        <authorList>
            <person name="Goeker M."/>
        </authorList>
    </citation>
    <scope>NUCLEOTIDE SEQUENCE</scope>
    <source>
        <strain evidence="1">DSM 19569</strain>
    </source>
</reference>
<protein>
    <submittedName>
        <fullName evidence="1">Uncharacterized protein</fullName>
    </submittedName>
</protein>
<sequence>MRVELLALSLVVSILAGGEARAGEVYRQLNASEIQARFVGKEVTDEVHWSYRFAPRGRLYVVSLGRASTGRWRFKGDALCLGAEPCTQVWMAGSRVEFRRDDGTLPEEGVLKAPASRF</sequence>
<dbReference type="EMBL" id="JAUSWL010000027">
    <property type="protein sequence ID" value="MDQ0547483.1"/>
    <property type="molecule type" value="Genomic_DNA"/>
</dbReference>
<gene>
    <name evidence="1" type="ORF">QO001_006442</name>
</gene>